<keyword evidence="4" id="KW-1185">Reference proteome</keyword>
<dbReference type="Pfam" id="PF02325">
    <property type="entry name" value="CCB3_YggT"/>
    <property type="match status" value="2"/>
</dbReference>
<keyword evidence="2" id="KW-0472">Membrane</keyword>
<protein>
    <submittedName>
        <fullName evidence="3">YggT family protein</fullName>
    </submittedName>
</protein>
<organism evidence="3 4">
    <name type="scientific">Shewanella intestini</name>
    <dbReference type="NCBI Taxonomy" id="2017544"/>
    <lineage>
        <taxon>Bacteria</taxon>
        <taxon>Pseudomonadati</taxon>
        <taxon>Pseudomonadota</taxon>
        <taxon>Gammaproteobacteria</taxon>
        <taxon>Alteromonadales</taxon>
        <taxon>Shewanellaceae</taxon>
        <taxon>Shewanella</taxon>
    </lineage>
</organism>
<dbReference type="RefSeq" id="WP_153662766.1">
    <property type="nucleotide sequence ID" value="NZ_JAAIKR010000008.1"/>
</dbReference>
<dbReference type="InterPro" id="IPR003425">
    <property type="entry name" value="CCB3/YggT"/>
</dbReference>
<feature type="transmembrane region" description="Helical" evidence="2">
    <location>
        <begin position="66"/>
        <end position="87"/>
    </location>
</feature>
<evidence type="ECO:0000313" key="3">
    <source>
        <dbReference type="EMBL" id="MBR9728223.1"/>
    </source>
</evidence>
<proteinExistence type="inferred from homology"/>
<name>A0ABS5I327_9GAMM</name>
<evidence type="ECO:0000313" key="4">
    <source>
        <dbReference type="Proteomes" id="UP000811844"/>
    </source>
</evidence>
<feature type="transmembrane region" description="Helical" evidence="2">
    <location>
        <begin position="164"/>
        <end position="189"/>
    </location>
</feature>
<sequence length="199" mass="22208">MNAMTFLINTVFDLYLMVVILRFWLQLVKADFYNPFSQFIVKATQPIVAPMRRTLPSIGSIDTATVVFALAVISIKYVLLISLSANIPVIAMIDQIMNASLSGVAKGGYVVLSIVVTLLKQTGMLLFWMLLIRAILSWFNQGYNPVVMIMGQLTEPLIAPIRRIIPPIGGIDLSVLAMFIAMNFLNILFSQYVPFWGMV</sequence>
<dbReference type="PANTHER" id="PTHR33219:SF14">
    <property type="entry name" value="PROTEIN COFACTOR ASSEMBLY OF COMPLEX C SUBUNIT B CCB3, CHLOROPLASTIC-RELATED"/>
    <property type="match status" value="1"/>
</dbReference>
<keyword evidence="2" id="KW-1133">Transmembrane helix</keyword>
<dbReference type="EMBL" id="JAAIKR010000008">
    <property type="protein sequence ID" value="MBR9728223.1"/>
    <property type="molecule type" value="Genomic_DNA"/>
</dbReference>
<evidence type="ECO:0000256" key="1">
    <source>
        <dbReference type="ARBA" id="ARBA00010894"/>
    </source>
</evidence>
<reference evidence="3 4" key="1">
    <citation type="submission" date="2020-02" db="EMBL/GenBank/DDBJ databases">
        <title>Shewanella WXL01 sp. nov., a marine bacterium isolated from green algae in Luhuitou Fringing Reef (Northern South China Sea).</title>
        <authorList>
            <person name="Wang X."/>
        </authorList>
    </citation>
    <scope>NUCLEOTIDE SEQUENCE [LARGE SCALE GENOMIC DNA]</scope>
    <source>
        <strain evidence="3 4">MCCC 1A01895</strain>
    </source>
</reference>
<comment type="caution">
    <text evidence="3">The sequence shown here is derived from an EMBL/GenBank/DDBJ whole genome shotgun (WGS) entry which is preliminary data.</text>
</comment>
<comment type="similarity">
    <text evidence="1">Belongs to the YggT family.</text>
</comment>
<accession>A0ABS5I327</accession>
<dbReference type="PANTHER" id="PTHR33219">
    <property type="entry name" value="YLMG HOMOLOG PROTEIN 2, CHLOROPLASTIC"/>
    <property type="match status" value="1"/>
</dbReference>
<evidence type="ECO:0000256" key="2">
    <source>
        <dbReference type="SAM" id="Phobius"/>
    </source>
</evidence>
<keyword evidence="2" id="KW-0812">Transmembrane</keyword>
<feature type="transmembrane region" description="Helical" evidence="2">
    <location>
        <begin position="7"/>
        <end position="25"/>
    </location>
</feature>
<dbReference type="Proteomes" id="UP000811844">
    <property type="component" value="Unassembled WGS sequence"/>
</dbReference>
<gene>
    <name evidence="3" type="ORF">G3R48_09560</name>
</gene>